<dbReference type="InterPro" id="IPR050148">
    <property type="entry name" value="Terpene_synthase-like"/>
</dbReference>
<reference evidence="4 5" key="1">
    <citation type="journal article" date="2020" name="Mol. Plant">
        <title>The Chromosome-Based Rubber Tree Genome Provides New Insights into Spurge Genome Evolution and Rubber Biosynthesis.</title>
        <authorList>
            <person name="Liu J."/>
            <person name="Shi C."/>
            <person name="Shi C.C."/>
            <person name="Li W."/>
            <person name="Zhang Q.J."/>
            <person name="Zhang Y."/>
            <person name="Li K."/>
            <person name="Lu H.F."/>
            <person name="Shi C."/>
            <person name="Zhu S.T."/>
            <person name="Xiao Z.Y."/>
            <person name="Nan H."/>
            <person name="Yue Y."/>
            <person name="Zhu X.G."/>
            <person name="Wu Y."/>
            <person name="Hong X.N."/>
            <person name="Fan G.Y."/>
            <person name="Tong Y."/>
            <person name="Zhang D."/>
            <person name="Mao C.L."/>
            <person name="Liu Y.L."/>
            <person name="Hao S.J."/>
            <person name="Liu W.Q."/>
            <person name="Lv M.Q."/>
            <person name="Zhang H.B."/>
            <person name="Liu Y."/>
            <person name="Hu-Tang G.R."/>
            <person name="Wang J.P."/>
            <person name="Wang J.H."/>
            <person name="Sun Y.H."/>
            <person name="Ni S.B."/>
            <person name="Chen W.B."/>
            <person name="Zhang X.C."/>
            <person name="Jiao Y.N."/>
            <person name="Eichler E.E."/>
            <person name="Li G.H."/>
            <person name="Liu X."/>
            <person name="Gao L.Z."/>
        </authorList>
    </citation>
    <scope>NUCLEOTIDE SEQUENCE [LARGE SCALE GENOMIC DNA]</scope>
    <source>
        <strain evidence="5">cv. GT1</strain>
        <tissue evidence="4">Leaf</tissue>
    </source>
</reference>
<evidence type="ECO:0008006" key="6">
    <source>
        <dbReference type="Google" id="ProtNLM"/>
    </source>
</evidence>
<dbReference type="GO" id="GO:0009507">
    <property type="term" value="C:chloroplast"/>
    <property type="evidence" value="ECO:0007669"/>
    <property type="project" value="TreeGrafter"/>
</dbReference>
<evidence type="ECO:0000256" key="2">
    <source>
        <dbReference type="ARBA" id="ARBA00022723"/>
    </source>
</evidence>
<protein>
    <recommendedName>
        <fullName evidence="6">Terpene synthase N-terminal domain-containing protein</fullName>
    </recommendedName>
</protein>
<evidence type="ECO:0000313" key="4">
    <source>
        <dbReference type="EMBL" id="KAF2325195.1"/>
    </source>
</evidence>
<dbReference type="AlphaFoldDB" id="A0A6A6NJ26"/>
<dbReference type="GO" id="GO:0009686">
    <property type="term" value="P:gibberellin biosynthetic process"/>
    <property type="evidence" value="ECO:0007669"/>
    <property type="project" value="TreeGrafter"/>
</dbReference>
<organism evidence="4 5">
    <name type="scientific">Hevea brasiliensis</name>
    <name type="common">Para rubber tree</name>
    <name type="synonym">Siphonia brasiliensis</name>
    <dbReference type="NCBI Taxonomy" id="3981"/>
    <lineage>
        <taxon>Eukaryota</taxon>
        <taxon>Viridiplantae</taxon>
        <taxon>Streptophyta</taxon>
        <taxon>Embryophyta</taxon>
        <taxon>Tracheophyta</taxon>
        <taxon>Spermatophyta</taxon>
        <taxon>Magnoliopsida</taxon>
        <taxon>eudicotyledons</taxon>
        <taxon>Gunneridae</taxon>
        <taxon>Pentapetalae</taxon>
        <taxon>rosids</taxon>
        <taxon>fabids</taxon>
        <taxon>Malpighiales</taxon>
        <taxon>Euphorbiaceae</taxon>
        <taxon>Crotonoideae</taxon>
        <taxon>Micrandreae</taxon>
        <taxon>Hevea</taxon>
    </lineage>
</organism>
<comment type="cofactor">
    <cofactor evidence="1">
        <name>Mg(2+)</name>
        <dbReference type="ChEBI" id="CHEBI:18420"/>
    </cofactor>
</comment>
<accession>A0A6A6NJ26</accession>
<gene>
    <name evidence="4" type="ORF">GH714_025086</name>
</gene>
<evidence type="ECO:0000313" key="5">
    <source>
        <dbReference type="Proteomes" id="UP000467840"/>
    </source>
</evidence>
<dbReference type="Proteomes" id="UP000467840">
    <property type="component" value="Chromosome 5"/>
</dbReference>
<dbReference type="GO" id="GO:0000287">
    <property type="term" value="F:magnesium ion binding"/>
    <property type="evidence" value="ECO:0007669"/>
    <property type="project" value="TreeGrafter"/>
</dbReference>
<keyword evidence="2" id="KW-0479">Metal-binding</keyword>
<proteinExistence type="predicted"/>
<keyword evidence="5" id="KW-1185">Reference proteome</keyword>
<dbReference type="PANTHER" id="PTHR31739:SF4">
    <property type="entry name" value="ENT-COPALYL DIPHOSPHATE SYNTHASE, CHLOROPLASTIC"/>
    <property type="match status" value="1"/>
</dbReference>
<dbReference type="Gene3D" id="1.50.10.160">
    <property type="match status" value="1"/>
</dbReference>
<dbReference type="InterPro" id="IPR008930">
    <property type="entry name" value="Terpenoid_cyclase/PrenylTrfase"/>
</dbReference>
<name>A0A6A6NJ26_HEVBR</name>
<dbReference type="SUPFAM" id="SSF48239">
    <property type="entry name" value="Terpenoid cyclases/Protein prenyltransferases"/>
    <property type="match status" value="1"/>
</dbReference>
<dbReference type="EMBL" id="JAAGAX010000001">
    <property type="protein sequence ID" value="KAF2325195.1"/>
    <property type="molecule type" value="Genomic_DNA"/>
</dbReference>
<sequence length="169" mass="18742">MSTSQSFHLFSTVPATSRSSSFPIRPRPLLFSGVWLHGAKDKRGNVDILPRCSAISKPPTQEYPDVFQKNGARVIKWHEIVEDDIEEQVPKVSLANEIIKRIQSIKSMLDSMEDGEISISAYDTAWVALVEDVNGSGAPQFPSSLQWISNNQLPDGSWGDADILQRMTG</sequence>
<evidence type="ECO:0000256" key="3">
    <source>
        <dbReference type="ARBA" id="ARBA00022842"/>
    </source>
</evidence>
<comment type="caution">
    <text evidence="4">The sequence shown here is derived from an EMBL/GenBank/DDBJ whole genome shotgun (WGS) entry which is preliminary data.</text>
</comment>
<dbReference type="GO" id="GO:0010333">
    <property type="term" value="F:terpene synthase activity"/>
    <property type="evidence" value="ECO:0007669"/>
    <property type="project" value="InterPro"/>
</dbReference>
<evidence type="ECO:0000256" key="1">
    <source>
        <dbReference type="ARBA" id="ARBA00001946"/>
    </source>
</evidence>
<keyword evidence="3" id="KW-0460">Magnesium</keyword>
<dbReference type="PANTHER" id="PTHR31739">
    <property type="entry name" value="ENT-COPALYL DIPHOSPHATE SYNTHASE, CHLOROPLASTIC"/>
    <property type="match status" value="1"/>
</dbReference>